<gene>
    <name evidence="3" type="ORF">PCC6912_59800</name>
</gene>
<dbReference type="AlphaFoldDB" id="A0A433MXQ3"/>
<evidence type="ECO:0000313" key="3">
    <source>
        <dbReference type="EMBL" id="RUR72982.1"/>
    </source>
</evidence>
<organism evidence="3 4">
    <name type="scientific">Chlorogloeopsis fritschii PCC 6912</name>
    <dbReference type="NCBI Taxonomy" id="211165"/>
    <lineage>
        <taxon>Bacteria</taxon>
        <taxon>Bacillati</taxon>
        <taxon>Cyanobacteriota</taxon>
        <taxon>Cyanophyceae</taxon>
        <taxon>Nostocales</taxon>
        <taxon>Chlorogloeopsidaceae</taxon>
        <taxon>Chlorogloeopsis</taxon>
    </lineage>
</organism>
<evidence type="ECO:0008006" key="5">
    <source>
        <dbReference type="Google" id="ProtNLM"/>
    </source>
</evidence>
<evidence type="ECO:0000256" key="1">
    <source>
        <dbReference type="ARBA" id="ARBA00007521"/>
    </source>
</evidence>
<name>A0A433MXQ3_CHLFR</name>
<dbReference type="Pfam" id="PF02452">
    <property type="entry name" value="PemK_toxin"/>
    <property type="match status" value="1"/>
</dbReference>
<dbReference type="STRING" id="211165.GCA_000317285_05374"/>
<dbReference type="Gene3D" id="2.30.30.110">
    <property type="match status" value="1"/>
</dbReference>
<dbReference type="SUPFAM" id="SSF50118">
    <property type="entry name" value="Cell growth inhibitor/plasmid maintenance toxic component"/>
    <property type="match status" value="1"/>
</dbReference>
<comment type="similarity">
    <text evidence="1">Belongs to the PemK/MazF family.</text>
</comment>
<keyword evidence="4" id="KW-1185">Reference proteome</keyword>
<accession>A0A433MXQ3</accession>
<proteinExistence type="inferred from homology"/>
<keyword evidence="2" id="KW-1277">Toxin-antitoxin system</keyword>
<comment type="caution">
    <text evidence="3">The sequence shown here is derived from an EMBL/GenBank/DDBJ whole genome shotgun (WGS) entry which is preliminary data.</text>
</comment>
<reference evidence="3 4" key="1">
    <citation type="journal article" date="2019" name="Genome Biol. Evol.">
        <title>Day and night: Metabolic profiles and evolutionary relationships of six axenic non-marine cyanobacteria.</title>
        <authorList>
            <person name="Will S.E."/>
            <person name="Henke P."/>
            <person name="Boedeker C."/>
            <person name="Huang S."/>
            <person name="Brinkmann H."/>
            <person name="Rohde M."/>
            <person name="Jarek M."/>
            <person name="Friedl T."/>
            <person name="Seufert S."/>
            <person name="Schumacher M."/>
            <person name="Overmann J."/>
            <person name="Neumann-Schaal M."/>
            <person name="Petersen J."/>
        </authorList>
    </citation>
    <scope>NUCLEOTIDE SEQUENCE [LARGE SCALE GENOMIC DNA]</scope>
    <source>
        <strain evidence="3 4">PCC 6912</strain>
    </source>
</reference>
<dbReference type="OrthoDB" id="490628at2"/>
<dbReference type="GO" id="GO:0016075">
    <property type="term" value="P:rRNA catabolic process"/>
    <property type="evidence" value="ECO:0007669"/>
    <property type="project" value="TreeGrafter"/>
</dbReference>
<protein>
    <recommendedName>
        <fullName evidence="5">Type II toxin-antitoxin system PemK/MazF family toxin</fullName>
    </recommendedName>
</protein>
<dbReference type="PANTHER" id="PTHR33988">
    <property type="entry name" value="ENDORIBONUCLEASE MAZF-RELATED"/>
    <property type="match status" value="1"/>
</dbReference>
<dbReference type="InterPro" id="IPR003477">
    <property type="entry name" value="PemK-like"/>
</dbReference>
<dbReference type="RefSeq" id="WP_016874063.1">
    <property type="nucleotide sequence ID" value="NZ_AJLN01000117.1"/>
</dbReference>
<dbReference type="InterPro" id="IPR011067">
    <property type="entry name" value="Plasmid_toxin/cell-grow_inhib"/>
</dbReference>
<evidence type="ECO:0000313" key="4">
    <source>
        <dbReference type="Proteomes" id="UP000268857"/>
    </source>
</evidence>
<dbReference type="GO" id="GO:0006402">
    <property type="term" value="P:mRNA catabolic process"/>
    <property type="evidence" value="ECO:0007669"/>
    <property type="project" value="TreeGrafter"/>
</dbReference>
<dbReference type="PANTHER" id="PTHR33988:SF2">
    <property type="entry name" value="ENDORIBONUCLEASE MAZF"/>
    <property type="match status" value="1"/>
</dbReference>
<evidence type="ECO:0000256" key="2">
    <source>
        <dbReference type="ARBA" id="ARBA00022649"/>
    </source>
</evidence>
<dbReference type="Proteomes" id="UP000268857">
    <property type="component" value="Unassembled WGS sequence"/>
</dbReference>
<sequence length="116" mass="13030">MSSPERGEVWLVDLGYVAKVRPCLVISISALDRDRALATLIPHTTSPRGSRFEVEIKVNFLRAGVFDVQNIVTIPYAKLVRKLGKLTAEQLVEVEEVLLFWLGFKEEKTEDDGDGE</sequence>
<dbReference type="GO" id="GO:0004521">
    <property type="term" value="F:RNA endonuclease activity"/>
    <property type="evidence" value="ECO:0007669"/>
    <property type="project" value="TreeGrafter"/>
</dbReference>
<dbReference type="GO" id="GO:0003677">
    <property type="term" value="F:DNA binding"/>
    <property type="evidence" value="ECO:0007669"/>
    <property type="project" value="InterPro"/>
</dbReference>
<dbReference type="EMBL" id="RSCJ01000040">
    <property type="protein sequence ID" value="RUR72982.1"/>
    <property type="molecule type" value="Genomic_DNA"/>
</dbReference>